<evidence type="ECO:0000256" key="8">
    <source>
        <dbReference type="SAM" id="Phobius"/>
    </source>
</evidence>
<evidence type="ECO:0000256" key="2">
    <source>
        <dbReference type="ARBA" id="ARBA00022723"/>
    </source>
</evidence>
<name>A0AAD3Y2T3_NEPGR</name>
<dbReference type="Proteomes" id="UP001279734">
    <property type="component" value="Unassembled WGS sequence"/>
</dbReference>
<evidence type="ECO:0000256" key="4">
    <source>
        <dbReference type="ARBA" id="ARBA00023004"/>
    </source>
</evidence>
<dbReference type="PROSITE" id="PS00086">
    <property type="entry name" value="CYTOCHROME_P450"/>
    <property type="match status" value="1"/>
</dbReference>
<evidence type="ECO:0000313" key="9">
    <source>
        <dbReference type="EMBL" id="GMH27043.1"/>
    </source>
</evidence>
<comment type="similarity">
    <text evidence="7">Belongs to the cytochrome P450 family.</text>
</comment>
<evidence type="ECO:0000256" key="3">
    <source>
        <dbReference type="ARBA" id="ARBA00023002"/>
    </source>
</evidence>
<dbReference type="GO" id="GO:0005506">
    <property type="term" value="F:iron ion binding"/>
    <property type="evidence" value="ECO:0007669"/>
    <property type="project" value="InterPro"/>
</dbReference>
<dbReference type="EMBL" id="BSYO01000032">
    <property type="protein sequence ID" value="GMH27043.1"/>
    <property type="molecule type" value="Genomic_DNA"/>
</dbReference>
<dbReference type="InterPro" id="IPR036396">
    <property type="entry name" value="Cyt_P450_sf"/>
</dbReference>
<evidence type="ECO:0008006" key="11">
    <source>
        <dbReference type="Google" id="ProtNLM"/>
    </source>
</evidence>
<evidence type="ECO:0000256" key="6">
    <source>
        <dbReference type="PIRSR" id="PIRSR602401-1"/>
    </source>
</evidence>
<proteinExistence type="inferred from homology"/>
<gene>
    <name evidence="9" type="ORF">Nepgr_028886</name>
</gene>
<evidence type="ECO:0000256" key="1">
    <source>
        <dbReference type="ARBA" id="ARBA00022617"/>
    </source>
</evidence>
<dbReference type="Gene3D" id="1.10.630.10">
    <property type="entry name" value="Cytochrome P450"/>
    <property type="match status" value="1"/>
</dbReference>
<dbReference type="InterPro" id="IPR002401">
    <property type="entry name" value="Cyt_P450_E_grp-I"/>
</dbReference>
<keyword evidence="8" id="KW-1133">Transmembrane helix</keyword>
<dbReference type="PANTHER" id="PTHR47947">
    <property type="entry name" value="CYTOCHROME P450 82C3-RELATED"/>
    <property type="match status" value="1"/>
</dbReference>
<comment type="caution">
    <text evidence="9">The sequence shown here is derived from an EMBL/GenBank/DDBJ whole genome shotgun (WGS) entry which is preliminary data.</text>
</comment>
<feature type="transmembrane region" description="Helical" evidence="8">
    <location>
        <begin position="6"/>
        <end position="26"/>
    </location>
</feature>
<dbReference type="FunFam" id="1.10.630.10:FF:000026">
    <property type="entry name" value="Cytochrome P450 82C4"/>
    <property type="match status" value="1"/>
</dbReference>
<accession>A0AAD3Y2T3</accession>
<evidence type="ECO:0000256" key="5">
    <source>
        <dbReference type="ARBA" id="ARBA00023033"/>
    </source>
</evidence>
<keyword evidence="8" id="KW-0472">Membrane</keyword>
<evidence type="ECO:0000256" key="7">
    <source>
        <dbReference type="RuleBase" id="RU000461"/>
    </source>
</evidence>
<comment type="cofactor">
    <cofactor evidence="6">
        <name>heme</name>
        <dbReference type="ChEBI" id="CHEBI:30413"/>
    </cofactor>
</comment>
<evidence type="ECO:0000313" key="10">
    <source>
        <dbReference type="Proteomes" id="UP001279734"/>
    </source>
</evidence>
<dbReference type="AlphaFoldDB" id="A0AAD3Y2T3"/>
<keyword evidence="4 6" id="KW-0408">Iron</keyword>
<feature type="binding site" description="axial binding residue" evidence="6">
    <location>
        <position position="464"/>
    </location>
    <ligand>
        <name>heme</name>
        <dbReference type="ChEBI" id="CHEBI:30413"/>
    </ligand>
    <ligandPart>
        <name>Fe</name>
        <dbReference type="ChEBI" id="CHEBI:18248"/>
    </ligandPart>
</feature>
<organism evidence="9 10">
    <name type="scientific">Nepenthes gracilis</name>
    <name type="common">Slender pitcher plant</name>
    <dbReference type="NCBI Taxonomy" id="150966"/>
    <lineage>
        <taxon>Eukaryota</taxon>
        <taxon>Viridiplantae</taxon>
        <taxon>Streptophyta</taxon>
        <taxon>Embryophyta</taxon>
        <taxon>Tracheophyta</taxon>
        <taxon>Spermatophyta</taxon>
        <taxon>Magnoliopsida</taxon>
        <taxon>eudicotyledons</taxon>
        <taxon>Gunneridae</taxon>
        <taxon>Pentapetalae</taxon>
        <taxon>Caryophyllales</taxon>
        <taxon>Nepenthaceae</taxon>
        <taxon>Nepenthes</taxon>
    </lineage>
</organism>
<keyword evidence="2 6" id="KW-0479">Metal-binding</keyword>
<keyword evidence="10" id="KW-1185">Reference proteome</keyword>
<dbReference type="InterPro" id="IPR001128">
    <property type="entry name" value="Cyt_P450"/>
</dbReference>
<dbReference type="InterPro" id="IPR017972">
    <property type="entry name" value="Cyt_P450_CS"/>
</dbReference>
<protein>
    <recommendedName>
        <fullName evidence="11">Cytochrome P450</fullName>
    </recommendedName>
</protein>
<feature type="transmembrane region" description="Helical" evidence="8">
    <location>
        <begin position="466"/>
        <end position="485"/>
    </location>
</feature>
<dbReference type="GO" id="GO:0016705">
    <property type="term" value="F:oxidoreductase activity, acting on paired donors, with incorporation or reduction of molecular oxygen"/>
    <property type="evidence" value="ECO:0007669"/>
    <property type="project" value="InterPro"/>
</dbReference>
<keyword evidence="3 7" id="KW-0560">Oxidoreductase</keyword>
<dbReference type="PRINTS" id="PR00385">
    <property type="entry name" value="P450"/>
</dbReference>
<reference evidence="9" key="1">
    <citation type="submission" date="2023-05" db="EMBL/GenBank/DDBJ databases">
        <title>Nepenthes gracilis genome sequencing.</title>
        <authorList>
            <person name="Fukushima K."/>
        </authorList>
    </citation>
    <scope>NUCLEOTIDE SEQUENCE</scope>
    <source>
        <strain evidence="9">SING2019-196</strain>
    </source>
</reference>
<dbReference type="InterPro" id="IPR050651">
    <property type="entry name" value="Plant_Cytochrome_P450_Monoox"/>
</dbReference>
<keyword evidence="5 7" id="KW-0503">Monooxygenase</keyword>
<dbReference type="GO" id="GO:0004497">
    <property type="term" value="F:monooxygenase activity"/>
    <property type="evidence" value="ECO:0007669"/>
    <property type="project" value="UniProtKB-KW"/>
</dbReference>
<dbReference type="PRINTS" id="PR00463">
    <property type="entry name" value="EP450I"/>
</dbReference>
<dbReference type="Pfam" id="PF00067">
    <property type="entry name" value="p450"/>
    <property type="match status" value="1"/>
</dbReference>
<dbReference type="PANTHER" id="PTHR47947:SF19">
    <property type="entry name" value="CYTOCHROME P450 82C3-RELATED"/>
    <property type="match status" value="1"/>
</dbReference>
<keyword evidence="1 6" id="KW-0349">Heme</keyword>
<sequence>MEFHIPVQIPSLATLFFILLFLYYVLWRRNENLKRQPPMPGGWWPILGHINLLRGSKVPHIVLANLADKYGSIFTIKLGIRQVLVVSSREIAKECLIDNDRVFVNRPQTVATKHLAYNSAMFSFAPYGPYWRELRKITTLELLSNNRLEILKHVRISEVRDAIKLIYNRWACARKDIECDNGIRVEMTHWFGNINLKVIVKLIAGSISEELFQNEEYDQFYKCIREFFHCLGVFNISDAFPFMRWLDIGTHKKAMERVAKELDQIMQGWLDKHKKVRESGYQDKCKQDFMDGLLDTLNTAHENLSKFDLDTIIKATCLNIILAASDTSTITLTWTLSLLLNNRCILKKVQHELETHIGGQRLVNESDLQNLVYLRATLKEAIRLYPAVPLLVPREAITDSYICGYHVSRGTQLFVNLYKIQRDPSIWSDPDEFHPERFLTTHKGVDVRGKSFELLPFGSGRRMCPGISFAFQIILFALASLLHGFEITTPLDELVDMTESSGVANEKATSLEAILTPRLPGYLYSSTRNVQ</sequence>
<keyword evidence="8" id="KW-0812">Transmembrane</keyword>
<dbReference type="GO" id="GO:0020037">
    <property type="term" value="F:heme binding"/>
    <property type="evidence" value="ECO:0007669"/>
    <property type="project" value="InterPro"/>
</dbReference>
<dbReference type="SUPFAM" id="SSF48264">
    <property type="entry name" value="Cytochrome P450"/>
    <property type="match status" value="1"/>
</dbReference>